<keyword evidence="10 15" id="KW-0798">TonB box</keyword>
<dbReference type="GO" id="GO:0009279">
    <property type="term" value="C:cell outer membrane"/>
    <property type="evidence" value="ECO:0007669"/>
    <property type="project" value="UniProtKB-SubCell"/>
</dbReference>
<keyword evidence="4 14" id="KW-1134">Transmembrane beta strand</keyword>
<dbReference type="CDD" id="cd01347">
    <property type="entry name" value="ligand_gated_channel"/>
    <property type="match status" value="1"/>
</dbReference>
<evidence type="ECO:0000256" key="6">
    <source>
        <dbReference type="ARBA" id="ARBA00022692"/>
    </source>
</evidence>
<dbReference type="PANTHER" id="PTHR32552">
    <property type="entry name" value="FERRICHROME IRON RECEPTOR-RELATED"/>
    <property type="match status" value="1"/>
</dbReference>
<dbReference type="PANTHER" id="PTHR32552:SF68">
    <property type="entry name" value="FERRICHROME OUTER MEMBRANE TRANSPORTER_PHAGE RECEPTOR"/>
    <property type="match status" value="1"/>
</dbReference>
<gene>
    <name evidence="19" type="ORF">SAJA_03425</name>
</gene>
<evidence type="ECO:0000256" key="11">
    <source>
        <dbReference type="ARBA" id="ARBA00023136"/>
    </source>
</evidence>
<evidence type="ECO:0000256" key="10">
    <source>
        <dbReference type="ARBA" id="ARBA00023077"/>
    </source>
</evidence>
<keyword evidence="20" id="KW-1185">Reference proteome</keyword>
<organism evidence="19 20">
    <name type="scientific">Salinisphaera japonica YTM-1</name>
    <dbReference type="NCBI Taxonomy" id="1209778"/>
    <lineage>
        <taxon>Bacteria</taxon>
        <taxon>Pseudomonadati</taxon>
        <taxon>Pseudomonadota</taxon>
        <taxon>Gammaproteobacteria</taxon>
        <taxon>Salinisphaerales</taxon>
        <taxon>Salinisphaeraceae</taxon>
        <taxon>Salinisphaera</taxon>
    </lineage>
</organism>
<feature type="signal peptide" evidence="16">
    <location>
        <begin position="1"/>
        <end position="33"/>
    </location>
</feature>
<accession>A0A423PZL2</accession>
<dbReference type="Gene3D" id="2.170.130.10">
    <property type="entry name" value="TonB-dependent receptor, plug domain"/>
    <property type="match status" value="1"/>
</dbReference>
<evidence type="ECO:0000313" key="20">
    <source>
        <dbReference type="Proteomes" id="UP000285310"/>
    </source>
</evidence>
<evidence type="ECO:0000256" key="1">
    <source>
        <dbReference type="ARBA" id="ARBA00004571"/>
    </source>
</evidence>
<keyword evidence="7 16" id="KW-0732">Signal</keyword>
<evidence type="ECO:0000256" key="3">
    <source>
        <dbReference type="ARBA" id="ARBA00022448"/>
    </source>
</evidence>
<dbReference type="InterPro" id="IPR037066">
    <property type="entry name" value="Plug_dom_sf"/>
</dbReference>
<sequence length="712" mass="79456">MSEQMPIRRRHCRFAIAGVSAALATTAFSAAYAQTERAPVPAAPAPAAPVPAAPEGSATTTLAPVVVTETALKIAIPLSETPRSVSVVDQQELIDRNVQSLDDALRYRAGILTGQFGDDNNTDWFKVRGFDAITYQDGLRIYQEGFYQWMVPPYGIERVEVFKGPSSILYGQAPPGGLINTISKRPADETRGRVDAGFGNRNYRRLGFDVSGPIKNHDNVQYRLVGQYKAREGQVDYSENTRYYIAPSLNIDFTDDTQLTILTSFQRDNGRPTNPFKLAYGTLNDTPFGKVDRGTSYSEPAYDRNQAEQNQVGYQFRHAFDDTWTFKQNARYSHRELELRSSYVLARVGERQGSRGLVYRDGELDAWTIDNQLVGEWQWENVENTLLLGLDYQHIDQDGQEGNLSSFGQPIDLFDPEYGNFQPIADGDLVKRQIKGKQTGLYVQNQTKLYDRLVLLGGVRYDMADQTNTNRTAGTAQGYDVDNYSYTGGILFEAGYGLSPYFSYTESFDPLGRTTEAAEQYEPRQGRQYETGIKFAPNGWDGYATLAAFDLTETNTLITSPAGFQVQSGERQSQGIEFETVGYIGRGVQLIGSYSYTDTEVDVSEAVRGARAALIPRHQASLRAEYEFAPNTVLSNFKVGLGARYVGESVDGDLTVPDYTVFDALAIYDVDEHWQVQVNGTNIFNKDYVASCDYWCYYGAPASVIGNISYRW</sequence>
<dbReference type="InterPro" id="IPR036942">
    <property type="entry name" value="Beta-barrel_TonB_sf"/>
</dbReference>
<keyword evidence="9" id="KW-0406">Ion transport</keyword>
<dbReference type="Proteomes" id="UP000285310">
    <property type="component" value="Unassembled WGS sequence"/>
</dbReference>
<dbReference type="GO" id="GO:0015344">
    <property type="term" value="F:siderophore uptake transmembrane transporter activity"/>
    <property type="evidence" value="ECO:0007669"/>
    <property type="project" value="TreeGrafter"/>
</dbReference>
<dbReference type="Gene3D" id="2.40.170.20">
    <property type="entry name" value="TonB-dependent receptor, beta-barrel domain"/>
    <property type="match status" value="1"/>
</dbReference>
<dbReference type="NCBIfam" id="TIGR01783">
    <property type="entry name" value="TonB-siderophor"/>
    <property type="match status" value="1"/>
</dbReference>
<dbReference type="Pfam" id="PF07715">
    <property type="entry name" value="Plug"/>
    <property type="match status" value="1"/>
</dbReference>
<proteinExistence type="inferred from homology"/>
<comment type="similarity">
    <text evidence="2 14 15">Belongs to the TonB-dependent receptor family.</text>
</comment>
<dbReference type="InterPro" id="IPR012910">
    <property type="entry name" value="Plug_dom"/>
</dbReference>
<evidence type="ECO:0000259" key="17">
    <source>
        <dbReference type="Pfam" id="PF00593"/>
    </source>
</evidence>
<dbReference type="AlphaFoldDB" id="A0A423PZL2"/>
<keyword evidence="11 14" id="KW-0472">Membrane</keyword>
<name>A0A423PZL2_9GAMM</name>
<evidence type="ECO:0000256" key="12">
    <source>
        <dbReference type="ARBA" id="ARBA00023170"/>
    </source>
</evidence>
<keyword evidence="12" id="KW-0675">Receptor</keyword>
<keyword evidence="3 14" id="KW-0813">Transport</keyword>
<evidence type="ECO:0000256" key="4">
    <source>
        <dbReference type="ARBA" id="ARBA00022452"/>
    </source>
</evidence>
<dbReference type="GO" id="GO:0038023">
    <property type="term" value="F:signaling receptor activity"/>
    <property type="evidence" value="ECO:0007669"/>
    <property type="project" value="InterPro"/>
</dbReference>
<dbReference type="RefSeq" id="WP_221180106.1">
    <property type="nucleotide sequence ID" value="NZ_AYKG01000007.1"/>
</dbReference>
<reference evidence="19 20" key="1">
    <citation type="submission" date="2013-10" db="EMBL/GenBank/DDBJ databases">
        <title>Salinisphaera japonica YTM-1 Genome Sequencing.</title>
        <authorList>
            <person name="Lai Q."/>
            <person name="Li C."/>
            <person name="Shao Z."/>
        </authorList>
    </citation>
    <scope>NUCLEOTIDE SEQUENCE [LARGE SCALE GENOMIC DNA]</scope>
    <source>
        <strain evidence="19 20">YTM-1</strain>
    </source>
</reference>
<dbReference type="InterPro" id="IPR039426">
    <property type="entry name" value="TonB-dep_rcpt-like"/>
</dbReference>
<evidence type="ECO:0000259" key="18">
    <source>
        <dbReference type="Pfam" id="PF07715"/>
    </source>
</evidence>
<keyword evidence="5" id="KW-0410">Iron transport</keyword>
<feature type="chain" id="PRO_5018990031" evidence="16">
    <location>
        <begin position="34"/>
        <end position="712"/>
    </location>
</feature>
<dbReference type="InParanoid" id="A0A423PZL2"/>
<evidence type="ECO:0000256" key="2">
    <source>
        <dbReference type="ARBA" id="ARBA00009810"/>
    </source>
</evidence>
<evidence type="ECO:0000256" key="14">
    <source>
        <dbReference type="PROSITE-ProRule" id="PRU01360"/>
    </source>
</evidence>
<feature type="domain" description="TonB-dependent receptor-like beta-barrel" evidence="17">
    <location>
        <begin position="251"/>
        <end position="683"/>
    </location>
</feature>
<dbReference type="Pfam" id="PF00593">
    <property type="entry name" value="TonB_dep_Rec_b-barrel"/>
    <property type="match status" value="1"/>
</dbReference>
<dbReference type="GO" id="GO:0015891">
    <property type="term" value="P:siderophore transport"/>
    <property type="evidence" value="ECO:0007669"/>
    <property type="project" value="InterPro"/>
</dbReference>
<feature type="domain" description="TonB-dependent receptor plug" evidence="18">
    <location>
        <begin position="78"/>
        <end position="177"/>
    </location>
</feature>
<evidence type="ECO:0000256" key="7">
    <source>
        <dbReference type="ARBA" id="ARBA00022729"/>
    </source>
</evidence>
<dbReference type="SUPFAM" id="SSF56935">
    <property type="entry name" value="Porins"/>
    <property type="match status" value="1"/>
</dbReference>
<evidence type="ECO:0000256" key="8">
    <source>
        <dbReference type="ARBA" id="ARBA00023004"/>
    </source>
</evidence>
<evidence type="ECO:0000256" key="16">
    <source>
        <dbReference type="SAM" id="SignalP"/>
    </source>
</evidence>
<comment type="subcellular location">
    <subcellularLocation>
        <location evidence="1 14">Cell outer membrane</location>
        <topology evidence="1 14">Multi-pass membrane protein</topology>
    </subcellularLocation>
</comment>
<evidence type="ECO:0000256" key="15">
    <source>
        <dbReference type="RuleBase" id="RU003357"/>
    </source>
</evidence>
<comment type="caution">
    <text evidence="19">The sequence shown here is derived from an EMBL/GenBank/DDBJ whole genome shotgun (WGS) entry which is preliminary data.</text>
</comment>
<evidence type="ECO:0000256" key="5">
    <source>
        <dbReference type="ARBA" id="ARBA00022496"/>
    </source>
</evidence>
<dbReference type="PROSITE" id="PS52016">
    <property type="entry name" value="TONB_DEPENDENT_REC_3"/>
    <property type="match status" value="1"/>
</dbReference>
<dbReference type="EMBL" id="AYKG01000007">
    <property type="protein sequence ID" value="ROO31144.1"/>
    <property type="molecule type" value="Genomic_DNA"/>
</dbReference>
<protein>
    <submittedName>
        <fullName evidence="19">Ligand-gated channel</fullName>
    </submittedName>
</protein>
<dbReference type="FunFam" id="2.170.130.10:FF:000001">
    <property type="entry name" value="Catecholate siderophore TonB-dependent receptor"/>
    <property type="match status" value="1"/>
</dbReference>
<dbReference type="InterPro" id="IPR010105">
    <property type="entry name" value="TonB_sidphr_rcpt"/>
</dbReference>
<evidence type="ECO:0000256" key="13">
    <source>
        <dbReference type="ARBA" id="ARBA00023237"/>
    </source>
</evidence>
<evidence type="ECO:0000256" key="9">
    <source>
        <dbReference type="ARBA" id="ARBA00023065"/>
    </source>
</evidence>
<keyword evidence="8" id="KW-0408">Iron</keyword>
<evidence type="ECO:0000313" key="19">
    <source>
        <dbReference type="EMBL" id="ROO31144.1"/>
    </source>
</evidence>
<keyword evidence="13 14" id="KW-0998">Cell outer membrane</keyword>
<dbReference type="InterPro" id="IPR000531">
    <property type="entry name" value="Beta-barrel_TonB"/>
</dbReference>
<keyword evidence="6 14" id="KW-0812">Transmembrane</keyword>